<reference evidence="2" key="1">
    <citation type="submission" date="2021-01" db="EMBL/GenBank/DDBJ databases">
        <authorList>
            <consortium name="Genoscope - CEA"/>
            <person name="William W."/>
        </authorList>
    </citation>
    <scope>NUCLEOTIDE SEQUENCE</scope>
</reference>
<feature type="coiled-coil region" evidence="1">
    <location>
        <begin position="90"/>
        <end position="155"/>
    </location>
</feature>
<dbReference type="EMBL" id="CAJJDN010000182">
    <property type="protein sequence ID" value="CAD8128013.1"/>
    <property type="molecule type" value="Genomic_DNA"/>
</dbReference>
<dbReference type="OrthoDB" id="293477at2759"/>
<dbReference type="AlphaFoldDB" id="A0A8S1RKU2"/>
<evidence type="ECO:0000313" key="2">
    <source>
        <dbReference type="EMBL" id="CAD8128013.1"/>
    </source>
</evidence>
<proteinExistence type="predicted"/>
<organism evidence="2 3">
    <name type="scientific">Paramecium sonneborni</name>
    <dbReference type="NCBI Taxonomy" id="65129"/>
    <lineage>
        <taxon>Eukaryota</taxon>
        <taxon>Sar</taxon>
        <taxon>Alveolata</taxon>
        <taxon>Ciliophora</taxon>
        <taxon>Intramacronucleata</taxon>
        <taxon>Oligohymenophorea</taxon>
        <taxon>Peniculida</taxon>
        <taxon>Parameciidae</taxon>
        <taxon>Paramecium</taxon>
    </lineage>
</organism>
<keyword evidence="3" id="KW-1185">Reference proteome</keyword>
<keyword evidence="1" id="KW-0175">Coiled coil</keyword>
<name>A0A8S1RKU2_9CILI</name>
<protein>
    <submittedName>
        <fullName evidence="2">Uncharacterized protein</fullName>
    </submittedName>
</protein>
<dbReference type="Proteomes" id="UP000692954">
    <property type="component" value="Unassembled WGS sequence"/>
</dbReference>
<evidence type="ECO:0000256" key="1">
    <source>
        <dbReference type="SAM" id="Coils"/>
    </source>
</evidence>
<comment type="caution">
    <text evidence="2">The sequence shown here is derived from an EMBL/GenBank/DDBJ whole genome shotgun (WGS) entry which is preliminary data.</text>
</comment>
<evidence type="ECO:0000313" key="3">
    <source>
        <dbReference type="Proteomes" id="UP000692954"/>
    </source>
</evidence>
<accession>A0A8S1RKU2</accession>
<gene>
    <name evidence="2" type="ORF">PSON_ATCC_30995.1.T1820038</name>
</gene>
<sequence>MQKSDLNEFTKYQGLSTYKPKTQVRIIEMRNPLQYYQQNKIETQNWDESLLQTKQPINKELDRINNLVETLIIGRDNQKKEEIQILELNQSKIREVNEQVQEDLEILEQRNNQKIQELANIKNELLNIQCEYMNRQQLRLEFNEHQQNKEEKIKVKEEEILKAIKILQN</sequence>